<evidence type="ECO:0000259" key="2">
    <source>
        <dbReference type="Pfam" id="PF07589"/>
    </source>
</evidence>
<dbReference type="Proteomes" id="UP001216510">
    <property type="component" value="Chromosome"/>
</dbReference>
<keyword evidence="1" id="KW-0732">Signal</keyword>
<keyword evidence="4" id="KW-1185">Reference proteome</keyword>
<reference evidence="3 4" key="1">
    <citation type="submission" date="2023-02" db="EMBL/GenBank/DDBJ databases">
        <title>Gemone sequence of Telluria chitinolytica ACM 3522T.</title>
        <authorList>
            <person name="Frediansyah A."/>
            <person name="Miess H."/>
            <person name="Gross H."/>
        </authorList>
    </citation>
    <scope>NUCLEOTIDE SEQUENCE [LARGE SCALE GENOMIC DNA]</scope>
    <source>
        <strain evidence="3 4">ACM 3522</strain>
    </source>
</reference>
<sequence>MQKLLTVLAIGLTLSSAAHAELYTLHYTAKISSISQLGAFPEELPVSTVTIRNQVINLDDTVTGSYTFDTSASPIAQYNYGSGIKAHYGNDAPFGATVQFNRTGYKEVSSIYSSAVTVEDAAVDYGDTDFVRFDGNTYREDWVGFGLNFFDPTATALSAATIPTTELGQFNGAFYFGSVSYTPGVSSYRLRGELTSMSLVSAVPEPGTYAMLLAGLGLLAWRRKRA</sequence>
<evidence type="ECO:0000313" key="4">
    <source>
        <dbReference type="Proteomes" id="UP001216510"/>
    </source>
</evidence>
<feature type="domain" description="Ice-binding protein C-terminal" evidence="2">
    <location>
        <begin position="202"/>
        <end position="224"/>
    </location>
</feature>
<proteinExistence type="predicted"/>
<dbReference type="NCBIfam" id="TIGR02595">
    <property type="entry name" value="PEP_CTERM"/>
    <property type="match status" value="1"/>
</dbReference>
<organism evidence="3 4">
    <name type="scientific">Pseudoduganella chitinolytica</name>
    <dbReference type="NCBI Taxonomy" id="34070"/>
    <lineage>
        <taxon>Bacteria</taxon>
        <taxon>Pseudomonadati</taxon>
        <taxon>Pseudomonadota</taxon>
        <taxon>Betaproteobacteria</taxon>
        <taxon>Burkholderiales</taxon>
        <taxon>Oxalobacteraceae</taxon>
        <taxon>Telluria group</taxon>
        <taxon>Pseudoduganella</taxon>
    </lineage>
</organism>
<dbReference type="EMBL" id="CP119083">
    <property type="protein sequence ID" value="WEF31054.1"/>
    <property type="molecule type" value="Genomic_DNA"/>
</dbReference>
<feature type="chain" id="PRO_5045466045" evidence="1">
    <location>
        <begin position="21"/>
        <end position="226"/>
    </location>
</feature>
<dbReference type="RefSeq" id="WP_277413845.1">
    <property type="nucleotide sequence ID" value="NZ_CP119083.1"/>
</dbReference>
<feature type="signal peptide" evidence="1">
    <location>
        <begin position="1"/>
        <end position="20"/>
    </location>
</feature>
<dbReference type="Pfam" id="PF07589">
    <property type="entry name" value="PEP-CTERM"/>
    <property type="match status" value="1"/>
</dbReference>
<protein>
    <submittedName>
        <fullName evidence="3">PEP-CTERM sorting domain-containing protein</fullName>
    </submittedName>
</protein>
<gene>
    <name evidence="3" type="ORF">PX653_16435</name>
</gene>
<evidence type="ECO:0000256" key="1">
    <source>
        <dbReference type="SAM" id="SignalP"/>
    </source>
</evidence>
<evidence type="ECO:0000313" key="3">
    <source>
        <dbReference type="EMBL" id="WEF31054.1"/>
    </source>
</evidence>
<dbReference type="InterPro" id="IPR013424">
    <property type="entry name" value="Ice-binding_C"/>
</dbReference>
<accession>A0ABY8B9K7</accession>
<name>A0ABY8B9K7_9BURK</name>